<keyword evidence="1" id="KW-0805">Transcription regulation</keyword>
<evidence type="ECO:0000313" key="6">
    <source>
        <dbReference type="Proteomes" id="UP001500466"/>
    </source>
</evidence>
<evidence type="ECO:0000259" key="4">
    <source>
        <dbReference type="PROSITE" id="PS01124"/>
    </source>
</evidence>
<dbReference type="EMBL" id="BAABHS010000013">
    <property type="protein sequence ID" value="GAA4969712.1"/>
    <property type="molecule type" value="Genomic_DNA"/>
</dbReference>
<dbReference type="Pfam" id="PF12833">
    <property type="entry name" value="HTH_18"/>
    <property type="match status" value="1"/>
</dbReference>
<proteinExistence type="predicted"/>
<evidence type="ECO:0000256" key="2">
    <source>
        <dbReference type="ARBA" id="ARBA00023125"/>
    </source>
</evidence>
<sequence length="268" mass="29393">MTEHGANPVNLGRGVLYPGLTATKIRLARPEPDPRLAPFVENHWIVAWDLRGGKPYESRTLPHPSVHLVFEEPHPSVYGIIRGPFIREIAELGHVFGVKFHPGGFRPFLGAPVADLTDRVVPAQDVFGAGVFDVQEAVLATRDDTEMTRHVEDFLLGMLPARDPVADEVAAMVRTITETPAFVRVDDFAAHAGVSVRRLQRLFAEYVGASPKWVLRRARLHEAAERADQGGTLDWSALAAELGYADQAHLTRDFTAAIGAPPGAYTRT</sequence>
<dbReference type="Proteomes" id="UP001500466">
    <property type="component" value="Unassembled WGS sequence"/>
</dbReference>
<dbReference type="RefSeq" id="WP_345676812.1">
    <property type="nucleotide sequence ID" value="NZ_BAABHS010000013.1"/>
</dbReference>
<evidence type="ECO:0000313" key="5">
    <source>
        <dbReference type="EMBL" id="GAA4969712.1"/>
    </source>
</evidence>
<dbReference type="SMART" id="SM00342">
    <property type="entry name" value="HTH_ARAC"/>
    <property type="match status" value="1"/>
</dbReference>
<gene>
    <name evidence="5" type="ORF">GCM10023205_38810</name>
</gene>
<keyword evidence="3" id="KW-0804">Transcription</keyword>
<dbReference type="PROSITE" id="PS01124">
    <property type="entry name" value="HTH_ARAC_FAMILY_2"/>
    <property type="match status" value="1"/>
</dbReference>
<dbReference type="Gene3D" id="1.10.10.60">
    <property type="entry name" value="Homeodomain-like"/>
    <property type="match status" value="1"/>
</dbReference>
<protein>
    <submittedName>
        <fullName evidence="5">Helix-turn-helix domain-containing protein</fullName>
    </submittedName>
</protein>
<dbReference type="InterPro" id="IPR050204">
    <property type="entry name" value="AraC_XylS_family_regulators"/>
</dbReference>
<accession>A0ABP9HFC6</accession>
<feature type="domain" description="HTH araC/xylS-type" evidence="4">
    <location>
        <begin position="167"/>
        <end position="268"/>
    </location>
</feature>
<dbReference type="Pfam" id="PF20240">
    <property type="entry name" value="DUF6597"/>
    <property type="match status" value="1"/>
</dbReference>
<keyword evidence="6" id="KW-1185">Reference proteome</keyword>
<evidence type="ECO:0000256" key="1">
    <source>
        <dbReference type="ARBA" id="ARBA00023015"/>
    </source>
</evidence>
<organism evidence="5 6">
    <name type="scientific">Yinghuangia aomiensis</name>
    <dbReference type="NCBI Taxonomy" id="676205"/>
    <lineage>
        <taxon>Bacteria</taxon>
        <taxon>Bacillati</taxon>
        <taxon>Actinomycetota</taxon>
        <taxon>Actinomycetes</taxon>
        <taxon>Kitasatosporales</taxon>
        <taxon>Streptomycetaceae</taxon>
        <taxon>Yinghuangia</taxon>
    </lineage>
</organism>
<name>A0ABP9HFC6_9ACTN</name>
<reference evidence="6" key="1">
    <citation type="journal article" date="2019" name="Int. J. Syst. Evol. Microbiol.">
        <title>The Global Catalogue of Microorganisms (GCM) 10K type strain sequencing project: providing services to taxonomists for standard genome sequencing and annotation.</title>
        <authorList>
            <consortium name="The Broad Institute Genomics Platform"/>
            <consortium name="The Broad Institute Genome Sequencing Center for Infectious Disease"/>
            <person name="Wu L."/>
            <person name="Ma J."/>
        </authorList>
    </citation>
    <scope>NUCLEOTIDE SEQUENCE [LARGE SCALE GENOMIC DNA]</scope>
    <source>
        <strain evidence="6">JCM 17986</strain>
    </source>
</reference>
<dbReference type="PANTHER" id="PTHR46796">
    <property type="entry name" value="HTH-TYPE TRANSCRIPTIONAL ACTIVATOR RHAS-RELATED"/>
    <property type="match status" value="1"/>
</dbReference>
<comment type="caution">
    <text evidence="5">The sequence shown here is derived from an EMBL/GenBank/DDBJ whole genome shotgun (WGS) entry which is preliminary data.</text>
</comment>
<keyword evidence="2" id="KW-0238">DNA-binding</keyword>
<dbReference type="PANTHER" id="PTHR46796:SF15">
    <property type="entry name" value="BLL1074 PROTEIN"/>
    <property type="match status" value="1"/>
</dbReference>
<dbReference type="InterPro" id="IPR018060">
    <property type="entry name" value="HTH_AraC"/>
</dbReference>
<dbReference type="InterPro" id="IPR046532">
    <property type="entry name" value="DUF6597"/>
</dbReference>
<evidence type="ECO:0000256" key="3">
    <source>
        <dbReference type="ARBA" id="ARBA00023163"/>
    </source>
</evidence>